<dbReference type="InterPro" id="IPR006531">
    <property type="entry name" value="Gp5/Vgr_OB"/>
</dbReference>
<name>A0ABU3N1J0_9SPHN</name>
<dbReference type="InterPro" id="IPR037026">
    <property type="entry name" value="Vgr_OB-fold_dom_sf"/>
</dbReference>
<reference evidence="3" key="1">
    <citation type="submission" date="2022-04" db="EMBL/GenBank/DDBJ databases">
        <title>Tomato heritable bacteria conferring resistance against bacterial wilt.</title>
        <authorList>
            <person name="Yin J."/>
        </authorList>
    </citation>
    <scope>NUCLEOTIDE SEQUENCE</scope>
    <source>
        <strain evidence="3">Cra20</strain>
    </source>
</reference>
<dbReference type="Gene3D" id="6.20.150.10">
    <property type="match status" value="1"/>
</dbReference>
<dbReference type="InterPro" id="IPR044033">
    <property type="entry name" value="GpV-like_apex"/>
</dbReference>
<accession>A0ABU3N1J0</accession>
<evidence type="ECO:0000259" key="2">
    <source>
        <dbReference type="Pfam" id="PF04717"/>
    </source>
</evidence>
<proteinExistence type="predicted"/>
<feature type="compositionally biased region" description="Gly residues" evidence="1">
    <location>
        <begin position="186"/>
        <end position="197"/>
    </location>
</feature>
<sequence>MIEPEDIPADASTLIRLGTVSTVDLAQAKCVVRYGNPDDDDGAAETPPVRWLAGRAGKTRVWSPPSVGEQVLLLAPDGQFGNAVAITGIVQNSFPPAGSDETEVLEFGDGARISYDPASHALAAVLPAGGTAAIDAPGGLSIRGPVTIEGDVSITGKVDTTDRVTSEADVVGAGISLKDHKHGQVQPGGGQSGKPLP</sequence>
<gene>
    <name evidence="3" type="ORF">MZO42_05995</name>
</gene>
<dbReference type="NCBIfam" id="TIGR01644">
    <property type="entry name" value="phage_P2_V"/>
    <property type="match status" value="1"/>
</dbReference>
<dbReference type="Pfam" id="PF18946">
    <property type="entry name" value="Apex"/>
    <property type="match status" value="1"/>
</dbReference>
<dbReference type="InterPro" id="IPR013046">
    <property type="entry name" value="GpV/Gp45"/>
</dbReference>
<evidence type="ECO:0000256" key="1">
    <source>
        <dbReference type="SAM" id="MobiDB-lite"/>
    </source>
</evidence>
<organism evidence="3">
    <name type="scientific">Sphingomonas psychrotolerans</name>
    <dbReference type="NCBI Taxonomy" id="1327635"/>
    <lineage>
        <taxon>Bacteria</taxon>
        <taxon>Pseudomonadati</taxon>
        <taxon>Pseudomonadota</taxon>
        <taxon>Alphaproteobacteria</taxon>
        <taxon>Sphingomonadales</taxon>
        <taxon>Sphingomonadaceae</taxon>
        <taxon>Sphingomonas</taxon>
    </lineage>
</organism>
<feature type="region of interest" description="Disordered" evidence="1">
    <location>
        <begin position="176"/>
        <end position="197"/>
    </location>
</feature>
<feature type="domain" description="Gp5/Type VI secretion system Vgr protein OB-fold" evidence="2">
    <location>
        <begin position="16"/>
        <end position="88"/>
    </location>
</feature>
<evidence type="ECO:0000313" key="3">
    <source>
        <dbReference type="EMBL" id="MDT8758243.1"/>
    </source>
</evidence>
<comment type="caution">
    <text evidence="3">The sequence shown here is derived from an EMBL/GenBank/DDBJ whole genome shotgun (WGS) entry which is preliminary data.</text>
</comment>
<protein>
    <submittedName>
        <fullName evidence="3">Phage baseplate assembly protein V</fullName>
    </submittedName>
</protein>
<dbReference type="EMBL" id="JALMLT010000001">
    <property type="protein sequence ID" value="MDT8758243.1"/>
    <property type="molecule type" value="Genomic_DNA"/>
</dbReference>
<dbReference type="Pfam" id="PF04717">
    <property type="entry name" value="Phage_base_V"/>
    <property type="match status" value="1"/>
</dbReference>
<dbReference type="Gene3D" id="2.40.50.230">
    <property type="entry name" value="Gp5 N-terminal domain"/>
    <property type="match status" value="1"/>
</dbReference>